<dbReference type="InterPro" id="IPR014729">
    <property type="entry name" value="Rossmann-like_a/b/a_fold"/>
</dbReference>
<gene>
    <name evidence="2" type="ORF">SBD_6511</name>
</gene>
<dbReference type="SUPFAM" id="SSF52402">
    <property type="entry name" value="Adenine nucleotide alpha hydrolases-like"/>
    <property type="match status" value="2"/>
</dbReference>
<organism evidence="2 3">
    <name type="scientific">Streptomyces bottropensis ATCC 25435</name>
    <dbReference type="NCBI Taxonomy" id="1054862"/>
    <lineage>
        <taxon>Bacteria</taxon>
        <taxon>Bacillati</taxon>
        <taxon>Actinomycetota</taxon>
        <taxon>Actinomycetes</taxon>
        <taxon>Kitasatosporales</taxon>
        <taxon>Streptomycetaceae</taxon>
        <taxon>Streptomyces</taxon>
    </lineage>
</organism>
<evidence type="ECO:0000313" key="2">
    <source>
        <dbReference type="EMBL" id="EMF51989.1"/>
    </source>
</evidence>
<dbReference type="EMBL" id="KB405095">
    <property type="protein sequence ID" value="EMF51989.1"/>
    <property type="molecule type" value="Genomic_DNA"/>
</dbReference>
<evidence type="ECO:0000313" key="3">
    <source>
        <dbReference type="Proteomes" id="UP000030760"/>
    </source>
</evidence>
<name>M3FIX2_9ACTN</name>
<reference evidence="3" key="1">
    <citation type="journal article" date="2013" name="Genome Announc.">
        <title>Draft Genome Sequence of Streptomyces bottropensis ATCC 25435, a Bottromycin-Producing Actinomycete.</title>
        <authorList>
            <person name="Zhang H."/>
            <person name="Zhou W."/>
            <person name="Zhuang Y."/>
            <person name="Liang X."/>
            <person name="Liu T."/>
        </authorList>
    </citation>
    <scope>NUCLEOTIDE SEQUENCE [LARGE SCALE GENOMIC DNA]</scope>
    <source>
        <strain evidence="3">ATCC 25435</strain>
    </source>
</reference>
<dbReference type="Gene3D" id="3.40.50.620">
    <property type="entry name" value="HUPs"/>
    <property type="match status" value="2"/>
</dbReference>
<feature type="region of interest" description="Disordered" evidence="1">
    <location>
        <begin position="126"/>
        <end position="163"/>
    </location>
</feature>
<proteinExistence type="predicted"/>
<evidence type="ECO:0000256" key="1">
    <source>
        <dbReference type="SAM" id="MobiDB-lite"/>
    </source>
</evidence>
<accession>M3FIX2</accession>
<protein>
    <submittedName>
        <fullName evidence="2">Stress-inducible protein</fullName>
    </submittedName>
</protein>
<dbReference type="Proteomes" id="UP000030760">
    <property type="component" value="Unassembled WGS sequence"/>
</dbReference>
<dbReference type="AlphaFoldDB" id="M3FIX2"/>
<feature type="compositionally biased region" description="Basic residues" evidence="1">
    <location>
        <begin position="131"/>
        <end position="155"/>
    </location>
</feature>
<sequence>MEIMPRTGIGGFMVGSVAMRVVAHATQPVALVRAGEQAADEYELDPMGIPSAATAFRPVALGLDTDVPDDSAIEFAFAEAARRHTSLRVVHGWNPPPCYVYGLSADPGLRAELGRRQAETLAEVLRPWRQGPHRPRHPLRPAPRHRPRRRRRARLTHPEEQTS</sequence>